<accession>A0A0F8YRR4</accession>
<sequence>MFSVNGVVCFAAIALAVASYFAAQDSANQQNRIQSLSQEASDKADLITTLTQDNSDKLQEAELFNITIKEKSDKILLLNEKLVSKSDEIQNLQNEIVSFTTGKGSYPEVSISADNNLMLSAVGDYMVYDIGYRIKDVTTMPHKVIFEGSAGNIPAEHIFEINSIQPYDGMNLHIQTFINSF</sequence>
<dbReference type="EMBL" id="LAZR01055402">
    <property type="protein sequence ID" value="KKK76445.1"/>
    <property type="molecule type" value="Genomic_DNA"/>
</dbReference>
<protein>
    <submittedName>
        <fullName evidence="1">Uncharacterized protein</fullName>
    </submittedName>
</protein>
<dbReference type="AlphaFoldDB" id="A0A0F8YRR4"/>
<proteinExistence type="predicted"/>
<gene>
    <name evidence="1" type="ORF">LCGC14_2863570</name>
</gene>
<reference evidence="1" key="1">
    <citation type="journal article" date="2015" name="Nature">
        <title>Complex archaea that bridge the gap between prokaryotes and eukaryotes.</title>
        <authorList>
            <person name="Spang A."/>
            <person name="Saw J.H."/>
            <person name="Jorgensen S.L."/>
            <person name="Zaremba-Niedzwiedzka K."/>
            <person name="Martijn J."/>
            <person name="Lind A.E."/>
            <person name="van Eijk R."/>
            <person name="Schleper C."/>
            <person name="Guy L."/>
            <person name="Ettema T.J."/>
        </authorList>
    </citation>
    <scope>NUCLEOTIDE SEQUENCE</scope>
</reference>
<name>A0A0F8YRR4_9ZZZZ</name>
<evidence type="ECO:0000313" key="1">
    <source>
        <dbReference type="EMBL" id="KKK76445.1"/>
    </source>
</evidence>
<comment type="caution">
    <text evidence="1">The sequence shown here is derived from an EMBL/GenBank/DDBJ whole genome shotgun (WGS) entry which is preliminary data.</text>
</comment>
<organism evidence="1">
    <name type="scientific">marine sediment metagenome</name>
    <dbReference type="NCBI Taxonomy" id="412755"/>
    <lineage>
        <taxon>unclassified sequences</taxon>
        <taxon>metagenomes</taxon>
        <taxon>ecological metagenomes</taxon>
    </lineage>
</organism>